<proteinExistence type="predicted"/>
<feature type="compositionally biased region" description="Pro residues" evidence="1">
    <location>
        <begin position="35"/>
        <end position="53"/>
    </location>
</feature>
<evidence type="ECO:0000313" key="2">
    <source>
        <dbReference type="EMBL" id="MBE9032271.1"/>
    </source>
</evidence>
<gene>
    <name evidence="2" type="ORF">IQ266_21260</name>
</gene>
<dbReference type="AlphaFoldDB" id="A0A928VPF7"/>
<keyword evidence="3" id="KW-1185">Reference proteome</keyword>
<dbReference type="RefSeq" id="WP_264327093.1">
    <property type="nucleotide sequence ID" value="NZ_JADEXQ010000097.1"/>
</dbReference>
<comment type="caution">
    <text evidence="2">The sequence shown here is derived from an EMBL/GenBank/DDBJ whole genome shotgun (WGS) entry which is preliminary data.</text>
</comment>
<protein>
    <submittedName>
        <fullName evidence="2">DUF3370 domain-containing protein</fullName>
    </submittedName>
</protein>
<name>A0A928VPF7_9CYAN</name>
<feature type="compositionally biased region" description="Polar residues" evidence="1">
    <location>
        <begin position="483"/>
        <end position="502"/>
    </location>
</feature>
<feature type="region of interest" description="Disordered" evidence="1">
    <location>
        <begin position="480"/>
        <end position="502"/>
    </location>
</feature>
<evidence type="ECO:0000313" key="3">
    <source>
        <dbReference type="Proteomes" id="UP000625316"/>
    </source>
</evidence>
<feature type="region of interest" description="Disordered" evidence="1">
    <location>
        <begin position="25"/>
        <end position="54"/>
    </location>
</feature>
<accession>A0A928VPF7</accession>
<organism evidence="2 3">
    <name type="scientific">Romeriopsis navalis LEGE 11480</name>
    <dbReference type="NCBI Taxonomy" id="2777977"/>
    <lineage>
        <taxon>Bacteria</taxon>
        <taxon>Bacillati</taxon>
        <taxon>Cyanobacteriota</taxon>
        <taxon>Cyanophyceae</taxon>
        <taxon>Leptolyngbyales</taxon>
        <taxon>Leptolyngbyaceae</taxon>
        <taxon>Romeriopsis</taxon>
        <taxon>Romeriopsis navalis</taxon>
    </lineage>
</organism>
<reference evidence="2" key="1">
    <citation type="submission" date="2020-10" db="EMBL/GenBank/DDBJ databases">
        <authorList>
            <person name="Castelo-Branco R."/>
            <person name="Eusebio N."/>
            <person name="Adriana R."/>
            <person name="Vieira A."/>
            <person name="Brugerolle De Fraissinette N."/>
            <person name="Rezende De Castro R."/>
            <person name="Schneider M.P."/>
            <person name="Vasconcelos V."/>
            <person name="Leao P.N."/>
        </authorList>
    </citation>
    <scope>NUCLEOTIDE SEQUENCE</scope>
    <source>
        <strain evidence="2">LEGE 11480</strain>
    </source>
</reference>
<dbReference type="InterPro" id="IPR021801">
    <property type="entry name" value="DUF3370"/>
</dbReference>
<dbReference type="Pfam" id="PF11850">
    <property type="entry name" value="DUF3370"/>
    <property type="match status" value="1"/>
</dbReference>
<sequence length="502" mass="55474">MLLFPTFPIAQFSPVPVKPTVPVSVPGKPQSVVRPTPPPQPPNNALPPQPTLAPQPLLAPKEVIRLREIRPLQGQLDNVPVFNSNSPELVKTEGILLSTFPKKGMRHADAHLEYTFNQRFDFFSHHITRARNQSQTRSLFQGVLVYNPGDQPATIESLQAASYLTRPDALYVDLPSYVNDPIGRVFAGPGSRVVNDVLRGRRQGSLPLQVVVPPGEVRLLMNLPIPAGKVVPTSNGRSTLMRLKTNAPVHVANLAMYAPQDAKGRERVPKVEQWVNLLINGKLAGPRDRVPTPPDNPTNRIIYGRVSGVAVGSRWEANLTDGPKSKDLTIPKRGRAFSYGISLLPNGTFGTGQVQSAPMVVRYPDTAYLANGNYGIQYSLTLPLYNNTRKMQSIAVMLETPIKQDRAKNQAIFSIPPQARIFYRGTVRLRYRDDSGNRQTRYIHLVQRRGQQGEPLAQLNLAPKSRRTVEVDFLYPPDATPPQLLTVQTGAPQTQTASMPNP</sequence>
<dbReference type="EMBL" id="JADEXQ010000097">
    <property type="protein sequence ID" value="MBE9032271.1"/>
    <property type="molecule type" value="Genomic_DNA"/>
</dbReference>
<dbReference type="Proteomes" id="UP000625316">
    <property type="component" value="Unassembled WGS sequence"/>
</dbReference>
<evidence type="ECO:0000256" key="1">
    <source>
        <dbReference type="SAM" id="MobiDB-lite"/>
    </source>
</evidence>